<keyword evidence="2" id="KW-1185">Reference proteome</keyword>
<dbReference type="AlphaFoldDB" id="A0AAV7M248"/>
<gene>
    <name evidence="1" type="ORF">NDU88_001799</name>
</gene>
<evidence type="ECO:0000313" key="1">
    <source>
        <dbReference type="EMBL" id="KAJ1096664.1"/>
    </source>
</evidence>
<evidence type="ECO:0000313" key="2">
    <source>
        <dbReference type="Proteomes" id="UP001066276"/>
    </source>
</evidence>
<proteinExistence type="predicted"/>
<protein>
    <submittedName>
        <fullName evidence="1">Uncharacterized protein</fullName>
    </submittedName>
</protein>
<organism evidence="1 2">
    <name type="scientific">Pleurodeles waltl</name>
    <name type="common">Iberian ribbed newt</name>
    <dbReference type="NCBI Taxonomy" id="8319"/>
    <lineage>
        <taxon>Eukaryota</taxon>
        <taxon>Metazoa</taxon>
        <taxon>Chordata</taxon>
        <taxon>Craniata</taxon>
        <taxon>Vertebrata</taxon>
        <taxon>Euteleostomi</taxon>
        <taxon>Amphibia</taxon>
        <taxon>Batrachia</taxon>
        <taxon>Caudata</taxon>
        <taxon>Salamandroidea</taxon>
        <taxon>Salamandridae</taxon>
        <taxon>Pleurodelinae</taxon>
        <taxon>Pleurodeles</taxon>
    </lineage>
</organism>
<dbReference type="EMBL" id="JANPWB010000014">
    <property type="protein sequence ID" value="KAJ1096664.1"/>
    <property type="molecule type" value="Genomic_DNA"/>
</dbReference>
<name>A0AAV7M248_PLEWA</name>
<comment type="caution">
    <text evidence="1">The sequence shown here is derived from an EMBL/GenBank/DDBJ whole genome shotgun (WGS) entry which is preliminary data.</text>
</comment>
<dbReference type="Proteomes" id="UP001066276">
    <property type="component" value="Chromosome 10"/>
</dbReference>
<sequence length="246" mass="26942">MPRQCLDTSTVTGPARPVTIISATGLQTLGARKMKGLLHLIAYVPGHALNLGDWRDSADIGAQVPVGEPIVCHTYFIHCTDRAWLPRHIQKASVAQCFRDYPHEELCHKESCDTFGRGVQEASVCNARKSFVFKQMCLERRVGETEGRGALTSVGDAAGPVLCHSCVRRSRALHYRAVCTSHGDCARELATRDTPQPTGAWHARAGARGREEGMPQCQTGPSAGVPIADVAYPRVFRYGICDWCRQ</sequence>
<accession>A0AAV7M248</accession>
<reference evidence="1" key="1">
    <citation type="journal article" date="2022" name="bioRxiv">
        <title>Sequencing and chromosome-scale assembly of the giantPleurodeles waltlgenome.</title>
        <authorList>
            <person name="Brown T."/>
            <person name="Elewa A."/>
            <person name="Iarovenko S."/>
            <person name="Subramanian E."/>
            <person name="Araus A.J."/>
            <person name="Petzold A."/>
            <person name="Susuki M."/>
            <person name="Suzuki K.-i.T."/>
            <person name="Hayashi T."/>
            <person name="Toyoda A."/>
            <person name="Oliveira C."/>
            <person name="Osipova E."/>
            <person name="Leigh N.D."/>
            <person name="Simon A."/>
            <person name="Yun M.H."/>
        </authorList>
    </citation>
    <scope>NUCLEOTIDE SEQUENCE</scope>
    <source>
        <strain evidence="1">20211129_DDA</strain>
        <tissue evidence="1">Liver</tissue>
    </source>
</reference>